<gene>
    <name evidence="1" type="ORF">PBAT_18140</name>
</gene>
<evidence type="ECO:0008006" key="3">
    <source>
        <dbReference type="Google" id="ProtNLM"/>
    </source>
</evidence>
<organism evidence="1 2">
    <name type="scientific">Paenibacillus antarcticus</name>
    <dbReference type="NCBI Taxonomy" id="253703"/>
    <lineage>
        <taxon>Bacteria</taxon>
        <taxon>Bacillati</taxon>
        <taxon>Bacillota</taxon>
        <taxon>Bacilli</taxon>
        <taxon>Bacillales</taxon>
        <taxon>Paenibacillaceae</taxon>
        <taxon>Paenibacillus</taxon>
    </lineage>
</organism>
<evidence type="ECO:0000313" key="1">
    <source>
        <dbReference type="EMBL" id="OAB43412.1"/>
    </source>
</evidence>
<evidence type="ECO:0000313" key="2">
    <source>
        <dbReference type="Proteomes" id="UP000077355"/>
    </source>
</evidence>
<dbReference type="PROSITE" id="PS51257">
    <property type="entry name" value="PROKAR_LIPOPROTEIN"/>
    <property type="match status" value="1"/>
</dbReference>
<name>A0A168LHT8_9BACL</name>
<dbReference type="AlphaFoldDB" id="A0A168LHT8"/>
<dbReference type="OrthoDB" id="2651239at2"/>
<dbReference type="RefSeq" id="WP_068651569.1">
    <property type="nucleotide sequence ID" value="NZ_CP043611.1"/>
</dbReference>
<protein>
    <recommendedName>
        <fullName evidence="3">Lipoprotein</fullName>
    </recommendedName>
</protein>
<dbReference type="Proteomes" id="UP000077355">
    <property type="component" value="Unassembled WGS sequence"/>
</dbReference>
<comment type="caution">
    <text evidence="1">The sequence shown here is derived from an EMBL/GenBank/DDBJ whole genome shotgun (WGS) entry which is preliminary data.</text>
</comment>
<dbReference type="EMBL" id="LVJI01000028">
    <property type="protein sequence ID" value="OAB43412.1"/>
    <property type="molecule type" value="Genomic_DNA"/>
</dbReference>
<accession>A0A168LHT8</accession>
<sequence length="140" mass="15970">MRGKTLLRALILLCSIMIVLVGCGNADPSWISFEGAANEKSFPVPKEGNKKDRPGNNSEINVVRYSLPGLKEKNAFPDVYLETILEWGWQEDEDEQEQRDAVRVFKKDKKVVQITVEDDYFVIMVPKPTDKSIIRSLENK</sequence>
<keyword evidence="2" id="KW-1185">Reference proteome</keyword>
<proteinExistence type="predicted"/>
<reference evidence="1 2" key="1">
    <citation type="submission" date="2016-03" db="EMBL/GenBank/DDBJ databases">
        <title>Draft genome sequence of Paenibacillus antarcticus CECT 5836.</title>
        <authorList>
            <person name="Shin S.-K."/>
            <person name="Yi H."/>
        </authorList>
    </citation>
    <scope>NUCLEOTIDE SEQUENCE [LARGE SCALE GENOMIC DNA]</scope>
    <source>
        <strain evidence="1 2">CECT 5836</strain>
    </source>
</reference>